<sequence>MHRKSYAIGKLLLNSVLSTNEIGRVFAGIALIYAKSATNGLSDGWDEHGMPRVLAGTSPSKSRLSRLSRAINQYESEFKEFVKCGVRSRPGEPVREVGSGRGTIKAIWFDGGFGQNTVCDIDKTNMPYYRMLWMQTSKKVETIALQSTVNKLDHWFMANNGRRSS</sequence>
<protein>
    <submittedName>
        <fullName evidence="1">Uncharacterized protein</fullName>
    </submittedName>
</protein>
<name>K0R944_THAOC</name>
<evidence type="ECO:0000313" key="2">
    <source>
        <dbReference type="Proteomes" id="UP000266841"/>
    </source>
</evidence>
<dbReference type="AlphaFoldDB" id="K0R944"/>
<comment type="caution">
    <text evidence="1">The sequence shown here is derived from an EMBL/GenBank/DDBJ whole genome shotgun (WGS) entry which is preliminary data.</text>
</comment>
<reference evidence="1 2" key="1">
    <citation type="journal article" date="2012" name="Genome Biol.">
        <title>Genome and low-iron response of an oceanic diatom adapted to chronic iron limitation.</title>
        <authorList>
            <person name="Lommer M."/>
            <person name="Specht M."/>
            <person name="Roy A.S."/>
            <person name="Kraemer L."/>
            <person name="Andreson R."/>
            <person name="Gutowska M.A."/>
            <person name="Wolf J."/>
            <person name="Bergner S.V."/>
            <person name="Schilhabel M.B."/>
            <person name="Klostermeier U.C."/>
            <person name="Beiko R.G."/>
            <person name="Rosenstiel P."/>
            <person name="Hippler M."/>
            <person name="Laroche J."/>
        </authorList>
    </citation>
    <scope>NUCLEOTIDE SEQUENCE [LARGE SCALE GENOMIC DNA]</scope>
    <source>
        <strain evidence="1 2">CCMP1005</strain>
    </source>
</reference>
<accession>K0R944</accession>
<dbReference type="Proteomes" id="UP000266841">
    <property type="component" value="Unassembled WGS sequence"/>
</dbReference>
<organism evidence="1 2">
    <name type="scientific">Thalassiosira oceanica</name>
    <name type="common">Marine diatom</name>
    <dbReference type="NCBI Taxonomy" id="159749"/>
    <lineage>
        <taxon>Eukaryota</taxon>
        <taxon>Sar</taxon>
        <taxon>Stramenopiles</taxon>
        <taxon>Ochrophyta</taxon>
        <taxon>Bacillariophyta</taxon>
        <taxon>Coscinodiscophyceae</taxon>
        <taxon>Thalassiosirophycidae</taxon>
        <taxon>Thalassiosirales</taxon>
        <taxon>Thalassiosiraceae</taxon>
        <taxon>Thalassiosira</taxon>
    </lineage>
</organism>
<dbReference type="EMBL" id="AGNL01048545">
    <property type="protein sequence ID" value="EJK45401.1"/>
    <property type="molecule type" value="Genomic_DNA"/>
</dbReference>
<keyword evidence="2" id="KW-1185">Reference proteome</keyword>
<proteinExistence type="predicted"/>
<gene>
    <name evidence="1" type="ORF">THAOC_35986</name>
</gene>
<evidence type="ECO:0000313" key="1">
    <source>
        <dbReference type="EMBL" id="EJK45401.1"/>
    </source>
</evidence>